<dbReference type="Proteomes" id="UP001497535">
    <property type="component" value="Unassembled WGS sequence"/>
</dbReference>
<gene>
    <name evidence="1" type="ORF">MENTE1834_LOCUS35136</name>
</gene>
<keyword evidence="2" id="KW-1185">Reference proteome</keyword>
<reference evidence="1" key="1">
    <citation type="submission" date="2023-11" db="EMBL/GenBank/DDBJ databases">
        <authorList>
            <person name="Poullet M."/>
        </authorList>
    </citation>
    <scope>NUCLEOTIDE SEQUENCE</scope>
    <source>
        <strain evidence="1">E1834</strain>
    </source>
</reference>
<accession>A0ACB1A7V1</accession>
<proteinExistence type="predicted"/>
<sequence length="176" mass="20073">MYNNYLFRFIFLLIFLSFSFSQLLIKLKFQNQFGSKTIANNNISGAQQNLLNIQNIYNNPSLMNIIFGSNSIFNFPSFQQPSIQIPQNKNTEILANSEIITLPPTSTTIISPKFLPPTLIFAGQSNNAKIHQKEKFQICGLQATKRSKTEEGRKVARRNRTAFTDSQLEVLDIIYS</sequence>
<comment type="caution">
    <text evidence="1">The sequence shown here is derived from an EMBL/GenBank/DDBJ whole genome shotgun (WGS) entry which is preliminary data.</text>
</comment>
<protein>
    <submittedName>
        <fullName evidence="1">Uncharacterized protein</fullName>
    </submittedName>
</protein>
<evidence type="ECO:0000313" key="1">
    <source>
        <dbReference type="EMBL" id="CAK5087537.1"/>
    </source>
</evidence>
<name>A0ACB1A7V1_MELEN</name>
<evidence type="ECO:0000313" key="2">
    <source>
        <dbReference type="Proteomes" id="UP001497535"/>
    </source>
</evidence>
<organism evidence="1 2">
    <name type="scientific">Meloidogyne enterolobii</name>
    <name type="common">Root-knot nematode worm</name>
    <name type="synonym">Meloidogyne mayaguensis</name>
    <dbReference type="NCBI Taxonomy" id="390850"/>
    <lineage>
        <taxon>Eukaryota</taxon>
        <taxon>Metazoa</taxon>
        <taxon>Ecdysozoa</taxon>
        <taxon>Nematoda</taxon>
        <taxon>Chromadorea</taxon>
        <taxon>Rhabditida</taxon>
        <taxon>Tylenchina</taxon>
        <taxon>Tylenchomorpha</taxon>
        <taxon>Tylenchoidea</taxon>
        <taxon>Meloidogynidae</taxon>
        <taxon>Meloidogyninae</taxon>
        <taxon>Meloidogyne</taxon>
    </lineage>
</organism>
<dbReference type="EMBL" id="CAVMJV010000066">
    <property type="protein sequence ID" value="CAK5087537.1"/>
    <property type="molecule type" value="Genomic_DNA"/>
</dbReference>